<proteinExistence type="predicted"/>
<dbReference type="EMBL" id="ANIK01000016">
    <property type="protein sequence ID" value="EMJ96775.1"/>
    <property type="molecule type" value="Genomic_DNA"/>
</dbReference>
<dbReference type="PATRIC" id="fig|1218565.3.peg.862"/>
<evidence type="ECO:0000313" key="1">
    <source>
        <dbReference type="EMBL" id="EMJ96775.1"/>
    </source>
</evidence>
<organism evidence="1 2">
    <name type="scientific">Leptospira alstonii serovar Sichuan str. 79601</name>
    <dbReference type="NCBI Taxonomy" id="1218565"/>
    <lineage>
        <taxon>Bacteria</taxon>
        <taxon>Pseudomonadati</taxon>
        <taxon>Spirochaetota</taxon>
        <taxon>Spirochaetia</taxon>
        <taxon>Leptospirales</taxon>
        <taxon>Leptospiraceae</taxon>
        <taxon>Leptospira</taxon>
    </lineage>
</organism>
<gene>
    <name evidence="1" type="ORF">LEP1GSC194_4243</name>
</gene>
<sequence>MGFDESFIRKWGYYFSYCAAPFSMRNIGVVSVRPNDLSLKFLNKKL</sequence>
<name>M6DDY1_9LEPT</name>
<protein>
    <submittedName>
        <fullName evidence="1">Uncharacterized protein</fullName>
    </submittedName>
</protein>
<dbReference type="AlphaFoldDB" id="M6DDY1"/>
<reference evidence="1 2" key="1">
    <citation type="submission" date="2013-01" db="EMBL/GenBank/DDBJ databases">
        <authorList>
            <person name="Harkins D.M."/>
            <person name="Durkin A.S."/>
            <person name="Brinkac L.M."/>
            <person name="Haft D.H."/>
            <person name="Selengut J.D."/>
            <person name="Sanka R."/>
            <person name="DePew J."/>
            <person name="Purushe J."/>
            <person name="Galloway R.L."/>
            <person name="Vinetz J.M."/>
            <person name="Sutton G.G."/>
            <person name="Nierman W.C."/>
            <person name="Fouts D.E."/>
        </authorList>
    </citation>
    <scope>NUCLEOTIDE SEQUENCE [LARGE SCALE GENOMIC DNA]</scope>
    <source>
        <strain evidence="1 2">79601</strain>
    </source>
</reference>
<accession>M6DDY1</accession>
<evidence type="ECO:0000313" key="2">
    <source>
        <dbReference type="Proteomes" id="UP000011988"/>
    </source>
</evidence>
<dbReference type="Proteomes" id="UP000011988">
    <property type="component" value="Unassembled WGS sequence"/>
</dbReference>
<comment type="caution">
    <text evidence="1">The sequence shown here is derived from an EMBL/GenBank/DDBJ whole genome shotgun (WGS) entry which is preliminary data.</text>
</comment>